<evidence type="ECO:0000256" key="5">
    <source>
        <dbReference type="ARBA" id="ARBA00022475"/>
    </source>
</evidence>
<feature type="region of interest" description="Disordered" evidence="21">
    <location>
        <begin position="158"/>
        <end position="178"/>
    </location>
</feature>
<dbReference type="FunFam" id="1.20.970.40:FF:000001">
    <property type="entry name" value="Mesothelin"/>
    <property type="match status" value="1"/>
</dbReference>
<keyword evidence="15" id="KW-0325">Glycoprotein</keyword>
<dbReference type="KEGG" id="bbis:104992452"/>
<keyword evidence="10" id="KW-0732">Signal</keyword>
<comment type="subcellular location">
    <subcellularLocation>
        <location evidence="2">Cell membrane</location>
        <topology evidence="2">Lipid-anchor</topology>
        <topology evidence="2">GPI-anchor</topology>
    </subcellularLocation>
    <subcellularLocation>
        <location evidence="1">Golgi apparatus</location>
    </subcellularLocation>
    <subcellularLocation>
        <location evidence="3">Secreted</location>
    </subcellularLocation>
</comment>
<evidence type="ECO:0000256" key="14">
    <source>
        <dbReference type="ARBA" id="ARBA00023157"/>
    </source>
</evidence>
<accession>A0A6P3HMF3</accession>
<evidence type="ECO:0000256" key="18">
    <source>
        <dbReference type="ARBA" id="ARBA00065993"/>
    </source>
</evidence>
<evidence type="ECO:0000256" key="12">
    <source>
        <dbReference type="ARBA" id="ARBA00023034"/>
    </source>
</evidence>
<dbReference type="GO" id="GO:0098552">
    <property type="term" value="C:side of membrane"/>
    <property type="evidence" value="ECO:0007669"/>
    <property type="project" value="UniProtKB-KW"/>
</dbReference>
<evidence type="ECO:0000256" key="9">
    <source>
        <dbReference type="ARBA" id="ARBA00022685"/>
    </source>
</evidence>
<evidence type="ECO:0000313" key="22">
    <source>
        <dbReference type="Proteomes" id="UP000515208"/>
    </source>
</evidence>
<evidence type="ECO:0000256" key="11">
    <source>
        <dbReference type="ARBA" id="ARBA00022889"/>
    </source>
</evidence>
<dbReference type="OrthoDB" id="9329195at2759"/>
<keyword evidence="5" id="KW-1003">Cell membrane</keyword>
<dbReference type="GO" id="GO:0005576">
    <property type="term" value="C:extracellular region"/>
    <property type="evidence" value="ECO:0007669"/>
    <property type="project" value="UniProtKB-SubCell"/>
</dbReference>
<dbReference type="InterPro" id="IPR010335">
    <property type="entry name" value="Mesothelin"/>
</dbReference>
<evidence type="ECO:0000256" key="19">
    <source>
        <dbReference type="ARBA" id="ARBA00068881"/>
    </source>
</evidence>
<keyword evidence="12" id="KW-0333">Golgi apparatus</keyword>
<dbReference type="Gene3D" id="1.20.970.40">
    <property type="match status" value="1"/>
</dbReference>
<evidence type="ECO:0000256" key="6">
    <source>
        <dbReference type="ARBA" id="ARBA00022525"/>
    </source>
</evidence>
<evidence type="ECO:0000256" key="17">
    <source>
        <dbReference type="ARBA" id="ARBA00058732"/>
    </source>
</evidence>
<dbReference type="AlphaFoldDB" id="A0A6P3HMF3"/>
<dbReference type="GO" id="GO:0005794">
    <property type="term" value="C:Golgi apparatus"/>
    <property type="evidence" value="ECO:0007669"/>
    <property type="project" value="UniProtKB-SubCell"/>
</dbReference>
<evidence type="ECO:0000256" key="4">
    <source>
        <dbReference type="ARBA" id="ARBA00011016"/>
    </source>
</evidence>
<comment type="similarity">
    <text evidence="4">Belongs to the mesothelin family.</text>
</comment>
<dbReference type="RefSeq" id="XP_010843646.1">
    <property type="nucleotide sequence ID" value="XM_010845344.1"/>
</dbReference>
<keyword evidence="16" id="KW-0449">Lipoprotein</keyword>
<dbReference type="GO" id="GO:0009986">
    <property type="term" value="C:cell surface"/>
    <property type="evidence" value="ECO:0007669"/>
    <property type="project" value="TreeGrafter"/>
</dbReference>
<evidence type="ECO:0000256" key="21">
    <source>
        <dbReference type="SAM" id="MobiDB-lite"/>
    </source>
</evidence>
<keyword evidence="6" id="KW-0964">Secreted</keyword>
<keyword evidence="8" id="KW-0336">GPI-anchor</keyword>
<keyword evidence="14" id="KW-1015">Disulfide bond</keyword>
<organism evidence="22 23">
    <name type="scientific">Bison bison bison</name>
    <name type="common">North American plains bison</name>
    <dbReference type="NCBI Taxonomy" id="43346"/>
    <lineage>
        <taxon>Eukaryota</taxon>
        <taxon>Metazoa</taxon>
        <taxon>Chordata</taxon>
        <taxon>Craniata</taxon>
        <taxon>Vertebrata</taxon>
        <taxon>Euteleostomi</taxon>
        <taxon>Mammalia</taxon>
        <taxon>Eutheria</taxon>
        <taxon>Laurasiatheria</taxon>
        <taxon>Artiodactyla</taxon>
        <taxon>Ruminantia</taxon>
        <taxon>Pecora</taxon>
        <taxon>Bovidae</taxon>
        <taxon>Bovinae</taxon>
        <taxon>Bison</taxon>
    </lineage>
</organism>
<evidence type="ECO:0000256" key="15">
    <source>
        <dbReference type="ARBA" id="ARBA00023180"/>
    </source>
</evidence>
<keyword evidence="9" id="KW-0165">Cleavage on pair of basic residues</keyword>
<evidence type="ECO:0000256" key="16">
    <source>
        <dbReference type="ARBA" id="ARBA00023288"/>
    </source>
</evidence>
<evidence type="ECO:0000256" key="8">
    <source>
        <dbReference type="ARBA" id="ARBA00022622"/>
    </source>
</evidence>
<comment type="subunit">
    <text evidence="18">Interacts with MUC16.</text>
</comment>
<evidence type="ECO:0000313" key="23">
    <source>
        <dbReference type="RefSeq" id="XP_010843646.1"/>
    </source>
</evidence>
<dbReference type="GeneID" id="104992452"/>
<keyword evidence="11" id="KW-0130">Cell adhesion</keyword>
<evidence type="ECO:0000256" key="10">
    <source>
        <dbReference type="ARBA" id="ARBA00022729"/>
    </source>
</evidence>
<keyword evidence="7" id="KW-0597">Phosphoprotein</keyword>
<feature type="non-terminal residue" evidence="23">
    <location>
        <position position="1"/>
    </location>
</feature>
<comment type="function">
    <text evidence="17">Membrane-anchored forms may play a role in cellular adhesion.</text>
</comment>
<dbReference type="Pfam" id="PF06060">
    <property type="entry name" value="Mesothelin"/>
    <property type="match status" value="1"/>
</dbReference>
<protein>
    <recommendedName>
        <fullName evidence="19">Mesothelin</fullName>
    </recommendedName>
    <alternativeName>
        <fullName evidence="20">Pre-pro-megakaryocyte-potentiating factor</fullName>
    </alternativeName>
</protein>
<evidence type="ECO:0000256" key="1">
    <source>
        <dbReference type="ARBA" id="ARBA00004555"/>
    </source>
</evidence>
<gene>
    <name evidence="23" type="primary">LOC104992452</name>
</gene>
<dbReference type="GO" id="GO:0005886">
    <property type="term" value="C:plasma membrane"/>
    <property type="evidence" value="ECO:0007669"/>
    <property type="project" value="UniProtKB-SubCell"/>
</dbReference>
<dbReference type="PANTHER" id="PTHR23412:SF6">
    <property type="entry name" value="MESOTHELIN"/>
    <property type="match status" value="1"/>
</dbReference>
<evidence type="ECO:0000256" key="3">
    <source>
        <dbReference type="ARBA" id="ARBA00004613"/>
    </source>
</evidence>
<sequence>CLGWVLPSRAQAADVGLALLSSSLQRTSRDLSWQQPELTVLLPRARRGTEKKACPPGREAQVVDENLFFYEEWELEACVDGALLATQMRQVNLIPFTYQQLHIFKRKLDEFYPQGYPQSLIERLSYFFLYVTPEDIHKWNVTSLDTVKSLLKVSQGRGAEGAMPLGPPLQDEKPKRRGMQHPQAMVATLTCVPLGRQKLHDGE</sequence>
<dbReference type="GO" id="GO:0007160">
    <property type="term" value="P:cell-matrix adhesion"/>
    <property type="evidence" value="ECO:0007669"/>
    <property type="project" value="TreeGrafter"/>
</dbReference>
<evidence type="ECO:0000256" key="2">
    <source>
        <dbReference type="ARBA" id="ARBA00004609"/>
    </source>
</evidence>
<evidence type="ECO:0000256" key="13">
    <source>
        <dbReference type="ARBA" id="ARBA00023136"/>
    </source>
</evidence>
<proteinExistence type="inferred from homology"/>
<reference evidence="23" key="1">
    <citation type="submission" date="2025-08" db="UniProtKB">
        <authorList>
            <consortium name="RefSeq"/>
        </authorList>
    </citation>
    <scope>IDENTIFICATION</scope>
    <source>
        <tissue evidence="23">Blood</tissue>
    </source>
</reference>
<keyword evidence="13" id="KW-0472">Membrane</keyword>
<keyword evidence="22" id="KW-1185">Reference proteome</keyword>
<name>A0A6P3HMF3_BISBB</name>
<dbReference type="InterPro" id="IPR026664">
    <property type="entry name" value="Stereocilin-rel"/>
</dbReference>
<evidence type="ECO:0000256" key="7">
    <source>
        <dbReference type="ARBA" id="ARBA00022553"/>
    </source>
</evidence>
<evidence type="ECO:0000256" key="20">
    <source>
        <dbReference type="ARBA" id="ARBA00081905"/>
    </source>
</evidence>
<dbReference type="Proteomes" id="UP000515208">
    <property type="component" value="Unplaced"/>
</dbReference>
<dbReference type="PANTHER" id="PTHR23412">
    <property type="entry name" value="STEREOCILIN RELATED"/>
    <property type="match status" value="1"/>
</dbReference>